<reference evidence="3 4" key="1">
    <citation type="journal article" date="2015" name="Sci. Rep.">
        <title>A comparative genomics and reductive dehalogenase gene transcription study of two chloroethene-respiring bacteria, Dehalococcoides mccartyi strains MB and 11a.</title>
        <authorList>
            <person name="Low A."/>
            <person name="Shen Z."/>
            <person name="Cheng D."/>
            <person name="Rogers M.J."/>
            <person name="Lee P.K."/>
            <person name="He J."/>
        </authorList>
    </citation>
    <scope>NUCLEOTIDE SEQUENCE [LARGE SCALE GENOMIC DNA]</scope>
    <source>
        <strain evidence="3 4">MB</strain>
    </source>
</reference>
<evidence type="ECO:0000313" key="3">
    <source>
        <dbReference type="EMBL" id="KSV17223.1"/>
    </source>
</evidence>
<sequence length="74" mass="8422">MEGRWFSVDEIANYLGIKRDTVYKWISERQMPGHKIGRLWKFDKKEVDGWVKSSGANDHQPTSTGVANGKAALQ</sequence>
<proteinExistence type="predicted"/>
<feature type="region of interest" description="Disordered" evidence="1">
    <location>
        <begin position="51"/>
        <end position="74"/>
    </location>
</feature>
<gene>
    <name evidence="3" type="ORF">DA01_07345</name>
</gene>
<dbReference type="Pfam" id="PF12728">
    <property type="entry name" value="HTH_17"/>
    <property type="match status" value="1"/>
</dbReference>
<accession>A0A0V8M0C6</accession>
<evidence type="ECO:0000256" key="1">
    <source>
        <dbReference type="SAM" id="MobiDB-lite"/>
    </source>
</evidence>
<dbReference type="InterPro" id="IPR009061">
    <property type="entry name" value="DNA-bd_dom_put_sf"/>
</dbReference>
<dbReference type="InterPro" id="IPR036388">
    <property type="entry name" value="WH-like_DNA-bd_sf"/>
</dbReference>
<dbReference type="InterPro" id="IPR010093">
    <property type="entry name" value="SinI_DNA-bd"/>
</dbReference>
<name>A0A0V8M0C6_9CHLR</name>
<dbReference type="Proteomes" id="UP000053577">
    <property type="component" value="Unassembled WGS sequence"/>
</dbReference>
<comment type="caution">
    <text evidence="3">The sequence shown here is derived from an EMBL/GenBank/DDBJ whole genome shotgun (WGS) entry which is preliminary data.</text>
</comment>
<evidence type="ECO:0000259" key="2">
    <source>
        <dbReference type="Pfam" id="PF12728"/>
    </source>
</evidence>
<organism evidence="3 4">
    <name type="scientific">Dehalococcoides mccartyi</name>
    <dbReference type="NCBI Taxonomy" id="61435"/>
    <lineage>
        <taxon>Bacteria</taxon>
        <taxon>Bacillati</taxon>
        <taxon>Chloroflexota</taxon>
        <taxon>Dehalococcoidia</taxon>
        <taxon>Dehalococcoidales</taxon>
        <taxon>Dehalococcoidaceae</taxon>
        <taxon>Dehalococcoides</taxon>
    </lineage>
</organism>
<dbReference type="Gene3D" id="1.10.10.10">
    <property type="entry name" value="Winged helix-like DNA-binding domain superfamily/Winged helix DNA-binding domain"/>
    <property type="match status" value="1"/>
</dbReference>
<feature type="domain" description="Helix-turn-helix" evidence="2">
    <location>
        <begin position="5"/>
        <end position="53"/>
    </location>
</feature>
<protein>
    <submittedName>
        <fullName evidence="3">Transcriptional regulator</fullName>
    </submittedName>
</protein>
<dbReference type="NCBIfam" id="TIGR01764">
    <property type="entry name" value="excise"/>
    <property type="match status" value="1"/>
</dbReference>
<evidence type="ECO:0000313" key="4">
    <source>
        <dbReference type="Proteomes" id="UP000053577"/>
    </source>
</evidence>
<dbReference type="InterPro" id="IPR041657">
    <property type="entry name" value="HTH_17"/>
</dbReference>
<dbReference type="SUPFAM" id="SSF46955">
    <property type="entry name" value="Putative DNA-binding domain"/>
    <property type="match status" value="1"/>
</dbReference>
<dbReference type="RefSeq" id="WP_058292657.1">
    <property type="nucleotide sequence ID" value="NZ_JGYD01000025.1"/>
</dbReference>
<feature type="compositionally biased region" description="Polar residues" evidence="1">
    <location>
        <begin position="54"/>
        <end position="66"/>
    </location>
</feature>
<dbReference type="OrthoDB" id="515428at2"/>
<dbReference type="NCBIfam" id="NF047737">
    <property type="entry name" value="antiphage_MADS1"/>
    <property type="match status" value="1"/>
</dbReference>
<dbReference type="EMBL" id="JGYD01000025">
    <property type="protein sequence ID" value="KSV17223.1"/>
    <property type="molecule type" value="Genomic_DNA"/>
</dbReference>
<dbReference type="AlphaFoldDB" id="A0A0V8M0C6"/>
<dbReference type="PATRIC" id="fig|61435.5.peg.1443"/>
<dbReference type="GO" id="GO:0003677">
    <property type="term" value="F:DNA binding"/>
    <property type="evidence" value="ECO:0007669"/>
    <property type="project" value="InterPro"/>
</dbReference>